<dbReference type="Pfam" id="PF00589">
    <property type="entry name" value="Phage_integrase"/>
    <property type="match status" value="1"/>
</dbReference>
<evidence type="ECO:0000256" key="1">
    <source>
        <dbReference type="ARBA" id="ARBA00008857"/>
    </source>
</evidence>
<dbReference type="GO" id="GO:0003677">
    <property type="term" value="F:DNA binding"/>
    <property type="evidence" value="ECO:0007669"/>
    <property type="project" value="UniProtKB-KW"/>
</dbReference>
<dbReference type="EMBL" id="CP014164">
    <property type="protein sequence ID" value="AMC00139.1"/>
    <property type="molecule type" value="Genomic_DNA"/>
</dbReference>
<dbReference type="AlphaFoldDB" id="A0AAU8U266"/>
<dbReference type="SUPFAM" id="SSF56349">
    <property type="entry name" value="DNA breaking-rejoining enzymes"/>
    <property type="match status" value="1"/>
</dbReference>
<comment type="similarity">
    <text evidence="1">Belongs to the 'phage' integrase family.</text>
</comment>
<dbReference type="Gene3D" id="1.10.443.10">
    <property type="entry name" value="Intergrase catalytic core"/>
    <property type="match status" value="1"/>
</dbReference>
<evidence type="ECO:0000256" key="2">
    <source>
        <dbReference type="ARBA" id="ARBA00022908"/>
    </source>
</evidence>
<dbReference type="InterPro" id="IPR028259">
    <property type="entry name" value="AP2-like_int_N"/>
</dbReference>
<dbReference type="InterPro" id="IPR002104">
    <property type="entry name" value="Integrase_catalytic"/>
</dbReference>
<dbReference type="GO" id="GO:0015074">
    <property type="term" value="P:DNA integration"/>
    <property type="evidence" value="ECO:0007669"/>
    <property type="project" value="UniProtKB-KW"/>
</dbReference>
<evidence type="ECO:0000313" key="6">
    <source>
        <dbReference type="EMBL" id="AMC00139.1"/>
    </source>
</evidence>
<dbReference type="InterPro" id="IPR050090">
    <property type="entry name" value="Tyrosine_recombinase_XerCD"/>
</dbReference>
<organism evidence="6 7">
    <name type="scientific">Aerococcus viridans</name>
    <dbReference type="NCBI Taxonomy" id="1377"/>
    <lineage>
        <taxon>Bacteria</taxon>
        <taxon>Bacillati</taxon>
        <taxon>Bacillota</taxon>
        <taxon>Bacilli</taxon>
        <taxon>Lactobacillales</taxon>
        <taxon>Aerococcaceae</taxon>
        <taxon>Aerococcus</taxon>
    </lineage>
</organism>
<dbReference type="GO" id="GO:0006310">
    <property type="term" value="P:DNA recombination"/>
    <property type="evidence" value="ECO:0007669"/>
    <property type="project" value="UniProtKB-KW"/>
</dbReference>
<dbReference type="Pfam" id="PF14657">
    <property type="entry name" value="Arm-DNA-bind_4"/>
    <property type="match status" value="1"/>
</dbReference>
<dbReference type="InterPro" id="IPR004107">
    <property type="entry name" value="Integrase_SAM-like_N"/>
</dbReference>
<reference evidence="7" key="2">
    <citation type="submission" date="2016-01" db="EMBL/GenBank/DDBJ databases">
        <title>Six Aerococcus type strain genome sequencing and assembly using PacBio and Illumina Hiseq.</title>
        <authorList>
            <person name="Carkaci D."/>
            <person name="Dargis R."/>
            <person name="Nielsen X.C."/>
            <person name="Skovgaard O."/>
            <person name="Fuursted K."/>
            <person name="Christensen J.J."/>
        </authorList>
    </citation>
    <scope>NUCLEOTIDE SEQUENCE [LARGE SCALE GENOMIC DNA]</scope>
    <source>
        <strain evidence="7">CCUG4311</strain>
    </source>
</reference>
<evidence type="ECO:0000313" key="7">
    <source>
        <dbReference type="Proteomes" id="UP000066986"/>
    </source>
</evidence>
<dbReference type="CDD" id="cd01189">
    <property type="entry name" value="INT_ICEBs1_C_like"/>
    <property type="match status" value="1"/>
</dbReference>
<dbReference type="InterPro" id="IPR013762">
    <property type="entry name" value="Integrase-like_cat_sf"/>
</dbReference>
<keyword evidence="4" id="KW-0233">DNA recombination</keyword>
<reference evidence="6 7" key="1">
    <citation type="journal article" date="2016" name="Genome Announc.">
        <title>Complete Genome Sequences of Aerococcus christensenii CCUG 28831T, Aerococcus sanguinicola CCUG 43001T, Aerococcus urinae CCUG 36881T, Aerococcus urinaeequi CCUG 28094T, Aerococcus urinaehominis CCUG 42038 BT, and Aerococcus viridans CCUG 4311T.</title>
        <authorList>
            <person name="Carkaci D."/>
            <person name="Dargis R."/>
            <person name="Nielsen X.C."/>
            <person name="Skovgaard O."/>
            <person name="Fuursted K."/>
            <person name="Christensen J.J."/>
        </authorList>
    </citation>
    <scope>NUCLEOTIDE SEQUENCE [LARGE SCALE GENOMIC DNA]</scope>
    <source>
        <strain evidence="6 7">CCUG4311</strain>
    </source>
</reference>
<gene>
    <name evidence="6" type="ORF">AWM76_00400</name>
</gene>
<accession>A0AAU8U266</accession>
<sequence>MATYKQYETNKGTFWRVSGYLGVDPLTGKQTNYNKRGFKTKKEAKHYYDNAKLQFNNGVYDTSKPIRQTFETVYNEWLDIYADDVESSTLNKTKQYFRLHILPQFGHILIDKINSSLLQQTLKEWRLKYKSFKKFYNYTCRVLDYAHFKGYITENPKTKVIVPKAKVQYKQTKTTEDFYTKDELNQFLQYAEQYSKDLDNGMWYTFFRMLAFVGIRRGEALALTWNDINFKEKTINIDKALKVGDNNIPYIGDTKNSNSDRILTLDDITVSILKRWKVQQARILLGFGYNVTAPNQLLFSKLDNTHLDVSSPRNRLERICKKNNFKMINIHGFRHTHCSLLFEAGVPMKDVMDRLGHSDIQTTMNIYTHVTKESKNKSAQMFAKYVNF</sequence>
<protein>
    <recommendedName>
        <fullName evidence="5">Tyr recombinase domain-containing protein</fullName>
    </recommendedName>
</protein>
<dbReference type="RefSeq" id="WP_003142863.1">
    <property type="nucleotide sequence ID" value="NZ_CP014164.1"/>
</dbReference>
<dbReference type="Proteomes" id="UP000066986">
    <property type="component" value="Chromosome"/>
</dbReference>
<keyword evidence="2" id="KW-0229">DNA integration</keyword>
<proteinExistence type="inferred from homology"/>
<dbReference type="Pfam" id="PF14659">
    <property type="entry name" value="Phage_int_SAM_3"/>
    <property type="match status" value="1"/>
</dbReference>
<evidence type="ECO:0000256" key="3">
    <source>
        <dbReference type="ARBA" id="ARBA00023125"/>
    </source>
</evidence>
<dbReference type="KEGG" id="avs:AWM76_00400"/>
<dbReference type="InterPro" id="IPR010998">
    <property type="entry name" value="Integrase_recombinase_N"/>
</dbReference>
<dbReference type="PANTHER" id="PTHR30349:SF64">
    <property type="entry name" value="PROPHAGE INTEGRASE INTD-RELATED"/>
    <property type="match status" value="1"/>
</dbReference>
<dbReference type="Gene3D" id="1.10.150.130">
    <property type="match status" value="1"/>
</dbReference>
<evidence type="ECO:0000259" key="5">
    <source>
        <dbReference type="PROSITE" id="PS51898"/>
    </source>
</evidence>
<evidence type="ECO:0000256" key="4">
    <source>
        <dbReference type="ARBA" id="ARBA00023172"/>
    </source>
</evidence>
<keyword evidence="3" id="KW-0238">DNA-binding</keyword>
<feature type="domain" description="Tyr recombinase" evidence="5">
    <location>
        <begin position="174"/>
        <end position="380"/>
    </location>
</feature>
<dbReference type="GeneID" id="32029371"/>
<dbReference type="InterPro" id="IPR011010">
    <property type="entry name" value="DNA_brk_join_enz"/>
</dbReference>
<dbReference type="PROSITE" id="PS51898">
    <property type="entry name" value="TYR_RECOMBINASE"/>
    <property type="match status" value="1"/>
</dbReference>
<name>A0AAU8U266_9LACT</name>
<dbReference type="PANTHER" id="PTHR30349">
    <property type="entry name" value="PHAGE INTEGRASE-RELATED"/>
    <property type="match status" value="1"/>
</dbReference>